<evidence type="ECO:0000313" key="3">
    <source>
        <dbReference type="EMBL" id="PPJ22265.1"/>
    </source>
</evidence>
<feature type="compositionally biased region" description="Polar residues" evidence="1">
    <location>
        <begin position="425"/>
        <end position="440"/>
    </location>
</feature>
<feature type="compositionally biased region" description="Low complexity" evidence="1">
    <location>
        <begin position="542"/>
        <end position="564"/>
    </location>
</feature>
<feature type="compositionally biased region" description="Polar residues" evidence="1">
    <location>
        <begin position="379"/>
        <end position="389"/>
    </location>
</feature>
<feature type="non-terminal residue" evidence="3">
    <location>
        <position position="1075"/>
    </location>
</feature>
<evidence type="ECO:0000313" key="4">
    <source>
        <dbReference type="Proteomes" id="UP000238356"/>
    </source>
</evidence>
<accession>A0A2S5ZX83</accession>
<dbReference type="AlphaFoldDB" id="A0A2S5ZX83"/>
<evidence type="ECO:0000256" key="1">
    <source>
        <dbReference type="SAM" id="MobiDB-lite"/>
    </source>
</evidence>
<keyword evidence="4" id="KW-1185">Reference proteome</keyword>
<feature type="compositionally biased region" description="Low complexity" evidence="1">
    <location>
        <begin position="391"/>
        <end position="403"/>
    </location>
</feature>
<protein>
    <recommendedName>
        <fullName evidence="2">Outer membrane channel protein CpnT-like N-terminal domain-containing protein</fullName>
    </recommendedName>
</protein>
<feature type="compositionally biased region" description="Pro residues" evidence="1">
    <location>
        <begin position="864"/>
        <end position="873"/>
    </location>
</feature>
<comment type="caution">
    <text evidence="3">The sequence shown here is derived from an EMBL/GenBank/DDBJ whole genome shotgun (WGS) entry which is preliminary data.</text>
</comment>
<feature type="domain" description="Outer membrane channel protein CpnT-like N-terminal" evidence="2">
    <location>
        <begin position="9"/>
        <end position="152"/>
    </location>
</feature>
<feature type="compositionally biased region" description="Polar residues" evidence="1">
    <location>
        <begin position="327"/>
        <end position="346"/>
    </location>
</feature>
<dbReference type="RefSeq" id="WP_281262523.1">
    <property type="nucleotide sequence ID" value="NZ_PSZD01000031.1"/>
</dbReference>
<feature type="region of interest" description="Disordered" evidence="1">
    <location>
        <begin position="902"/>
        <end position="1075"/>
    </location>
</feature>
<feature type="compositionally biased region" description="Basic and acidic residues" evidence="1">
    <location>
        <begin position="990"/>
        <end position="1034"/>
    </location>
</feature>
<dbReference type="EMBL" id="PSZD01000031">
    <property type="protein sequence ID" value="PPJ22265.1"/>
    <property type="molecule type" value="Genomic_DNA"/>
</dbReference>
<name>A0A2S5ZX83_9NOCA</name>
<feature type="compositionally biased region" description="Basic and acidic residues" evidence="1">
    <location>
        <begin position="565"/>
        <end position="580"/>
    </location>
</feature>
<feature type="region of interest" description="Disordered" evidence="1">
    <location>
        <begin position="294"/>
        <end position="888"/>
    </location>
</feature>
<feature type="compositionally biased region" description="Basic and acidic residues" evidence="1">
    <location>
        <begin position="928"/>
        <end position="946"/>
    </location>
</feature>
<sequence length="1075" mass="110126">MGIEIPTELQWVAKYVVGAGDWPKGDETAMRRLAHGWDQLADALTEIQTDAGSVTTSALAAVDGKTHEAIKEFWDQVAGDKGLWPGLIEEVKGLSQDLDDTATDIEHTKYVIIATLVIFAIQMIQAIATACTGIGAPAAAAEEAAAQVAARLTIRQIIKWLIQKISTRALAKAAIIGVAQGAGVDAGASLLQMAQGKRGGFTGEEVKGLFAESVSGAVGGAVGAKLGSDGLAKGLVDKAGSTAGKFAARTAADAVGGAAGSVAGTAASVPFGGKFEVDPTTLATSSVAGAAQGALGQVHEGRTTPASHESGTTDAGEAGSSDSAAGQNHSSGAHDNSTGTPSNDGTNPARPGPSSPAHDNAPAPSPAHDGPPAGPTHVGDTSAQPSPHTSEPAPAGTETGTTGHNTDSAPAPDRTAQPDHGNGPPQHTENTAPQHDTPTTDGAPAPHTAGTENGPSGHPAPVEHSVPEQSPRPGSSLNWDTDSPAPAGTTHPGASETSSPSHDTPPGTPPAPDHATPQHPDASSPPHDAPTTTRPGSDQPGSPHSDPATPPSAAHPDSPAAAPDPSRHPDAGTPVGRHESPSPQPDPAQPTATPHGSSVDPAAVPHPGGDRTPTPAEDTPATTHAATADTPAATTPSAAPSMGSLGSLGSAGGEGTHRPNTPAHTPTHADTPHSDPRSAGPHIGPETASRPDNSRAPRDNARPDTTPASRTESPRPAPSAPRTTARPEPARHAPGSTAADHAPARLRPEPARTLEPSRTPVSHDRNGHAQNRNTAEPAVERPSDAANDSNPRTPNGTRNGSPESADAPGRGSAHPGAAETPAHRTGEQHPTDDAIAAPHDRSDTEAAEPARTDTDRSAEAEPPAATPQPPPHRPGFDPAAHAYVARHNDGRMIHMDPFYSGRYNPHIDRYQPTPEEISAARAHPPGESPHDLEVRRWEEHRARATEDPAAQELSPAHAREAATAPDSSPEGTAHPERPAERTPTPSDRAGTPHERNTPPHDRADTAHDRPANAPEHPARPAERPETPPLRREPEPATPPRWAHHDPNFLDNAMRPPEWMRRSATPSHGTHPAPHP</sequence>
<dbReference type="Pfam" id="PF25547">
    <property type="entry name" value="WXG100_2"/>
    <property type="match status" value="1"/>
</dbReference>
<feature type="compositionally biased region" description="Polar residues" evidence="1">
    <location>
        <begin position="786"/>
        <end position="802"/>
    </location>
</feature>
<evidence type="ECO:0000259" key="2">
    <source>
        <dbReference type="Pfam" id="PF25547"/>
    </source>
</evidence>
<feature type="compositionally biased region" description="Polar residues" evidence="1">
    <location>
        <begin position="530"/>
        <end position="540"/>
    </location>
</feature>
<feature type="compositionally biased region" description="Low complexity" evidence="1">
    <location>
        <begin position="612"/>
        <end position="648"/>
    </location>
</feature>
<feature type="compositionally biased region" description="Polar residues" evidence="1">
    <location>
        <begin position="472"/>
        <end position="481"/>
    </location>
</feature>
<reference evidence="3 4" key="1">
    <citation type="submission" date="2018-02" db="EMBL/GenBank/DDBJ databases">
        <title>8 Nocardia nova and 1 Nocardia cyriacigeorgica strain used for evolution to TMP-SMX.</title>
        <authorList>
            <person name="Mehta H."/>
            <person name="Weng J."/>
            <person name="Shamoo Y."/>
        </authorList>
    </citation>
    <scope>NUCLEOTIDE SEQUENCE [LARGE SCALE GENOMIC DNA]</scope>
    <source>
        <strain evidence="3 4">BAA2227</strain>
    </source>
</reference>
<dbReference type="InterPro" id="IPR057746">
    <property type="entry name" value="CpnT-like_N"/>
</dbReference>
<organism evidence="3 4">
    <name type="scientific">Nocardia nova</name>
    <dbReference type="NCBI Taxonomy" id="37330"/>
    <lineage>
        <taxon>Bacteria</taxon>
        <taxon>Bacillati</taxon>
        <taxon>Actinomycetota</taxon>
        <taxon>Actinomycetes</taxon>
        <taxon>Mycobacteriales</taxon>
        <taxon>Nocardiaceae</taxon>
        <taxon>Nocardia</taxon>
    </lineage>
</organism>
<feature type="compositionally biased region" description="Basic and acidic residues" evidence="1">
    <location>
        <begin position="692"/>
        <end position="702"/>
    </location>
</feature>
<feature type="compositionally biased region" description="Low complexity" evidence="1">
    <location>
        <begin position="314"/>
        <end position="326"/>
    </location>
</feature>
<dbReference type="Proteomes" id="UP000238356">
    <property type="component" value="Unassembled WGS sequence"/>
</dbReference>
<gene>
    <name evidence="3" type="ORF">C5F51_31905</name>
</gene>
<feature type="compositionally biased region" description="Basic and acidic residues" evidence="1">
    <location>
        <begin position="742"/>
        <end position="752"/>
    </location>
</feature>
<feature type="compositionally biased region" description="Low complexity" evidence="1">
    <location>
        <begin position="658"/>
        <end position="669"/>
    </location>
</feature>
<feature type="compositionally biased region" description="Basic and acidic residues" evidence="1">
    <location>
        <begin position="821"/>
        <end position="859"/>
    </location>
</feature>
<feature type="compositionally biased region" description="Polar residues" evidence="1">
    <location>
        <begin position="304"/>
        <end position="313"/>
    </location>
</feature>
<proteinExistence type="predicted"/>